<dbReference type="OrthoDB" id="5396at2759"/>
<dbReference type="InterPro" id="IPR007325">
    <property type="entry name" value="KFase/CYL"/>
</dbReference>
<comment type="similarity">
    <text evidence="1">Belongs to the Cyclase 1 superfamily.</text>
</comment>
<dbReference type="PANTHER" id="PTHR34861">
    <property type="match status" value="1"/>
</dbReference>
<dbReference type="HOGENOM" id="CLU_030671_1_0_1"/>
<dbReference type="EMBL" id="KB822722">
    <property type="protein sequence ID" value="ETN38871.1"/>
    <property type="molecule type" value="Genomic_DNA"/>
</dbReference>
<evidence type="ECO:0000313" key="2">
    <source>
        <dbReference type="EMBL" id="ETN38871.1"/>
    </source>
</evidence>
<dbReference type="AlphaFoldDB" id="W2RQV8"/>
<dbReference type="eggNOG" id="ENOG502SHBW">
    <property type="taxonomic scope" value="Eukaryota"/>
</dbReference>
<name>W2RQV8_CYPE1</name>
<dbReference type="GeneID" id="19974251"/>
<evidence type="ECO:0008006" key="4">
    <source>
        <dbReference type="Google" id="ProtNLM"/>
    </source>
</evidence>
<dbReference type="Pfam" id="PF04199">
    <property type="entry name" value="Cyclase"/>
    <property type="match status" value="1"/>
</dbReference>
<sequence length="343" mass="37726">MANDYKNLPDFDSLPAVKDMPQGCAWGVFDKGGEKDHLGCLNLLTPEVVKEAYKEAKDGVSVSLNWPIGAIATPGFLRKGLVHKVINFKEGPFGLHGFDDEVEFNTQCSSQWDSLIHYHHQPTGLGYNGAKTTVSALEQPFGKENKTHELPTLNHWHERGGLVGRGVLLDYRAYAEAKGITYSCFEDKRITIKELEDVAKHQGTEFKHGDILIVRSGFTEDLGGQEAKKQEELLGTHKCVGVEGTTESAKWFWNKHFSAVAGDAIAFEALPPKKEDGSDGNIAELVLHQYFLSLFGLNIGELWDLKALSQKCKELGRYSFLLTSVPLNVPGGVGSPPNALAVF</sequence>
<dbReference type="GO" id="GO:0019441">
    <property type="term" value="P:L-tryptophan catabolic process to kynurenine"/>
    <property type="evidence" value="ECO:0007669"/>
    <property type="project" value="InterPro"/>
</dbReference>
<keyword evidence="3" id="KW-1185">Reference proteome</keyword>
<dbReference type="GO" id="GO:0004061">
    <property type="term" value="F:arylformamidase activity"/>
    <property type="evidence" value="ECO:0007669"/>
    <property type="project" value="InterPro"/>
</dbReference>
<protein>
    <recommendedName>
        <fullName evidence="4">Cyclase</fullName>
    </recommendedName>
</protein>
<dbReference type="PANTHER" id="PTHR34861:SF10">
    <property type="entry name" value="CYCLASE"/>
    <property type="match status" value="1"/>
</dbReference>
<dbReference type="Proteomes" id="UP000030752">
    <property type="component" value="Unassembled WGS sequence"/>
</dbReference>
<dbReference type="RefSeq" id="XP_008719460.1">
    <property type="nucleotide sequence ID" value="XM_008721238.1"/>
</dbReference>
<reference evidence="2 3" key="1">
    <citation type="submission" date="2013-03" db="EMBL/GenBank/DDBJ databases">
        <title>The Genome Sequence of Phialophora europaea CBS 101466.</title>
        <authorList>
            <consortium name="The Broad Institute Genomics Platform"/>
            <person name="Cuomo C."/>
            <person name="de Hoog S."/>
            <person name="Gorbushina A."/>
            <person name="Walker B."/>
            <person name="Young S.K."/>
            <person name="Zeng Q."/>
            <person name="Gargeya S."/>
            <person name="Fitzgerald M."/>
            <person name="Haas B."/>
            <person name="Abouelleil A."/>
            <person name="Allen A.W."/>
            <person name="Alvarado L."/>
            <person name="Arachchi H.M."/>
            <person name="Berlin A.M."/>
            <person name="Chapman S.B."/>
            <person name="Gainer-Dewar J."/>
            <person name="Goldberg J."/>
            <person name="Griggs A."/>
            <person name="Gujja S."/>
            <person name="Hansen M."/>
            <person name="Howarth C."/>
            <person name="Imamovic A."/>
            <person name="Ireland A."/>
            <person name="Larimer J."/>
            <person name="McCowan C."/>
            <person name="Murphy C."/>
            <person name="Pearson M."/>
            <person name="Poon T.W."/>
            <person name="Priest M."/>
            <person name="Roberts A."/>
            <person name="Saif S."/>
            <person name="Shea T."/>
            <person name="Sisk P."/>
            <person name="Sykes S."/>
            <person name="Wortman J."/>
            <person name="Nusbaum C."/>
            <person name="Birren B."/>
        </authorList>
    </citation>
    <scope>NUCLEOTIDE SEQUENCE [LARGE SCALE GENOMIC DNA]</scope>
    <source>
        <strain evidence="2 3">CBS 101466</strain>
    </source>
</reference>
<dbReference type="Gene3D" id="3.50.30.50">
    <property type="entry name" value="Putative cyclase"/>
    <property type="match status" value="1"/>
</dbReference>
<organism evidence="2 3">
    <name type="scientific">Cyphellophora europaea (strain CBS 101466)</name>
    <name type="common">Phialophora europaea</name>
    <dbReference type="NCBI Taxonomy" id="1220924"/>
    <lineage>
        <taxon>Eukaryota</taxon>
        <taxon>Fungi</taxon>
        <taxon>Dikarya</taxon>
        <taxon>Ascomycota</taxon>
        <taxon>Pezizomycotina</taxon>
        <taxon>Eurotiomycetes</taxon>
        <taxon>Chaetothyriomycetidae</taxon>
        <taxon>Chaetothyriales</taxon>
        <taxon>Cyphellophoraceae</taxon>
        <taxon>Cyphellophora</taxon>
    </lineage>
</organism>
<dbReference type="VEuPathDB" id="FungiDB:HMPREF1541_06912"/>
<dbReference type="SUPFAM" id="SSF102198">
    <property type="entry name" value="Putative cyclase"/>
    <property type="match status" value="1"/>
</dbReference>
<evidence type="ECO:0000313" key="3">
    <source>
        <dbReference type="Proteomes" id="UP000030752"/>
    </source>
</evidence>
<evidence type="ECO:0000256" key="1">
    <source>
        <dbReference type="ARBA" id="ARBA00007865"/>
    </source>
</evidence>
<dbReference type="InParanoid" id="W2RQV8"/>
<dbReference type="InterPro" id="IPR037175">
    <property type="entry name" value="KFase_sf"/>
</dbReference>
<proteinExistence type="inferred from homology"/>
<gene>
    <name evidence="2" type="ORF">HMPREF1541_06912</name>
</gene>
<accession>W2RQV8</accession>